<dbReference type="AlphaFoldDB" id="A0A9D8Q0D7"/>
<evidence type="ECO:0000256" key="1">
    <source>
        <dbReference type="SAM" id="MobiDB-lite"/>
    </source>
</evidence>
<evidence type="ECO:0000313" key="2">
    <source>
        <dbReference type="EMBL" id="MBN8798671.1"/>
    </source>
</evidence>
<accession>A0A9D8Q0D7</accession>
<name>A0A9D8Q0D7_9GAMM</name>
<comment type="caution">
    <text evidence="2">The sequence shown here is derived from an EMBL/GenBank/DDBJ whole genome shotgun (WGS) entry which is preliminary data.</text>
</comment>
<evidence type="ECO:0000313" key="3">
    <source>
        <dbReference type="Proteomes" id="UP000664815"/>
    </source>
</evidence>
<sequence length="101" mass="11105">MANPRTPAAKAKVSGAAAKNPKRHKDRKTPKKARPIGPPYKGMTKEQIAVWREQVENMPWLHAGHRLLLRQVCILGARMETDPKMGVSAMQALGSLLSKLG</sequence>
<dbReference type="Proteomes" id="UP000664815">
    <property type="component" value="Unassembled WGS sequence"/>
</dbReference>
<reference evidence="2" key="1">
    <citation type="submission" date="2021-02" db="EMBL/GenBank/DDBJ databases">
        <title>Thiocyanate and organic carbon inputs drive convergent selection for specific autotrophic Afipia and Thiobacillus strains within complex microbiomes.</title>
        <authorList>
            <person name="Huddy R.J."/>
            <person name="Sachdeva R."/>
            <person name="Kadzinga F."/>
            <person name="Kantor R.S."/>
            <person name="Harrison S.T.L."/>
            <person name="Banfield J.F."/>
        </authorList>
    </citation>
    <scope>NUCLEOTIDE SEQUENCE</scope>
    <source>
        <strain evidence="2">SCN18_10_11_15_R1_P_69_7</strain>
    </source>
</reference>
<feature type="non-terminal residue" evidence="2">
    <location>
        <position position="101"/>
    </location>
</feature>
<dbReference type="EMBL" id="JAFKMG010000434">
    <property type="protein sequence ID" value="MBN8798671.1"/>
    <property type="molecule type" value="Genomic_DNA"/>
</dbReference>
<feature type="compositionally biased region" description="Basic residues" evidence="1">
    <location>
        <begin position="20"/>
        <end position="34"/>
    </location>
</feature>
<gene>
    <name evidence="2" type="ORF">J0H45_04840</name>
</gene>
<feature type="compositionally biased region" description="Low complexity" evidence="1">
    <location>
        <begin position="8"/>
        <end position="19"/>
    </location>
</feature>
<feature type="region of interest" description="Disordered" evidence="1">
    <location>
        <begin position="1"/>
        <end position="41"/>
    </location>
</feature>
<organism evidence="2 3">
    <name type="scientific">Stenotrophomonas nitritireducens</name>
    <dbReference type="NCBI Taxonomy" id="83617"/>
    <lineage>
        <taxon>Bacteria</taxon>
        <taxon>Pseudomonadati</taxon>
        <taxon>Pseudomonadota</taxon>
        <taxon>Gammaproteobacteria</taxon>
        <taxon>Lysobacterales</taxon>
        <taxon>Lysobacteraceae</taxon>
        <taxon>Stenotrophomonas</taxon>
    </lineage>
</organism>
<protein>
    <submittedName>
        <fullName evidence="2">Uncharacterized protein</fullName>
    </submittedName>
</protein>
<proteinExistence type="predicted"/>